<feature type="compositionally biased region" description="Basic and acidic residues" evidence="1">
    <location>
        <begin position="112"/>
        <end position="142"/>
    </location>
</feature>
<reference evidence="2 3" key="1">
    <citation type="journal article" date="2022" name="Nat. Plants">
        <title>Genomes of leafy and leafless Platanthera orchids illuminate the evolution of mycoheterotrophy.</title>
        <authorList>
            <person name="Li M.H."/>
            <person name="Liu K.W."/>
            <person name="Li Z."/>
            <person name="Lu H.C."/>
            <person name="Ye Q.L."/>
            <person name="Zhang D."/>
            <person name="Wang J.Y."/>
            <person name="Li Y.F."/>
            <person name="Zhong Z.M."/>
            <person name="Liu X."/>
            <person name="Yu X."/>
            <person name="Liu D.K."/>
            <person name="Tu X.D."/>
            <person name="Liu B."/>
            <person name="Hao Y."/>
            <person name="Liao X.Y."/>
            <person name="Jiang Y.T."/>
            <person name="Sun W.H."/>
            <person name="Chen J."/>
            <person name="Chen Y.Q."/>
            <person name="Ai Y."/>
            <person name="Zhai J.W."/>
            <person name="Wu S.S."/>
            <person name="Zhou Z."/>
            <person name="Hsiao Y.Y."/>
            <person name="Wu W.L."/>
            <person name="Chen Y.Y."/>
            <person name="Lin Y.F."/>
            <person name="Hsu J.L."/>
            <person name="Li C.Y."/>
            <person name="Wang Z.W."/>
            <person name="Zhao X."/>
            <person name="Zhong W.Y."/>
            <person name="Ma X.K."/>
            <person name="Ma L."/>
            <person name="Huang J."/>
            <person name="Chen G.Z."/>
            <person name="Huang M.Z."/>
            <person name="Huang L."/>
            <person name="Peng D.H."/>
            <person name="Luo Y.B."/>
            <person name="Zou S.Q."/>
            <person name="Chen S.P."/>
            <person name="Lan S."/>
            <person name="Tsai W.C."/>
            <person name="Van de Peer Y."/>
            <person name="Liu Z.J."/>
        </authorList>
    </citation>
    <scope>NUCLEOTIDE SEQUENCE [LARGE SCALE GENOMIC DNA]</scope>
    <source>
        <strain evidence="2">Lor287</strain>
    </source>
</reference>
<dbReference type="AlphaFoldDB" id="A0AAP0GEE0"/>
<evidence type="ECO:0000256" key="1">
    <source>
        <dbReference type="SAM" id="MobiDB-lite"/>
    </source>
</evidence>
<protein>
    <submittedName>
        <fullName evidence="2">Uncharacterized protein</fullName>
    </submittedName>
</protein>
<gene>
    <name evidence="2" type="ORF">KSP39_PZI002869</name>
</gene>
<dbReference type="Proteomes" id="UP001418222">
    <property type="component" value="Unassembled WGS sequence"/>
</dbReference>
<evidence type="ECO:0000313" key="3">
    <source>
        <dbReference type="Proteomes" id="UP001418222"/>
    </source>
</evidence>
<sequence length="164" mass="17982">MLTDIKFGIIMGRPSQPNLQSLLRLSIKASIKTSMYNLGLAGAEGSRKRGKKARWAQREGYLLGEMDPERADSLGELIPGKGPLAGRELLARRGRPRREPFAKASWAQRGHSRGESRLARQEGSRGESSLPRDDALVERQFGERPSAASVFGQGPVQLESGLPF</sequence>
<name>A0AAP0GEE0_9ASPA</name>
<dbReference type="EMBL" id="JBBWWQ010000002">
    <property type="protein sequence ID" value="KAK8954713.1"/>
    <property type="molecule type" value="Genomic_DNA"/>
</dbReference>
<feature type="region of interest" description="Disordered" evidence="1">
    <location>
        <begin position="90"/>
        <end position="164"/>
    </location>
</feature>
<organism evidence="2 3">
    <name type="scientific">Platanthera zijinensis</name>
    <dbReference type="NCBI Taxonomy" id="2320716"/>
    <lineage>
        <taxon>Eukaryota</taxon>
        <taxon>Viridiplantae</taxon>
        <taxon>Streptophyta</taxon>
        <taxon>Embryophyta</taxon>
        <taxon>Tracheophyta</taxon>
        <taxon>Spermatophyta</taxon>
        <taxon>Magnoliopsida</taxon>
        <taxon>Liliopsida</taxon>
        <taxon>Asparagales</taxon>
        <taxon>Orchidaceae</taxon>
        <taxon>Orchidoideae</taxon>
        <taxon>Orchideae</taxon>
        <taxon>Orchidinae</taxon>
        <taxon>Platanthera</taxon>
    </lineage>
</organism>
<evidence type="ECO:0000313" key="2">
    <source>
        <dbReference type="EMBL" id="KAK8954713.1"/>
    </source>
</evidence>
<keyword evidence="3" id="KW-1185">Reference proteome</keyword>
<proteinExistence type="predicted"/>
<accession>A0AAP0GEE0</accession>
<comment type="caution">
    <text evidence="2">The sequence shown here is derived from an EMBL/GenBank/DDBJ whole genome shotgun (WGS) entry which is preliminary data.</text>
</comment>